<dbReference type="AlphaFoldDB" id="A0A7W9SSI5"/>
<name>A0A7W9SSI5_ARMRO</name>
<reference evidence="2 3" key="1">
    <citation type="submission" date="2020-08" db="EMBL/GenBank/DDBJ databases">
        <title>Genomic Encyclopedia of Type Strains, Phase IV (KMG-IV): sequencing the most valuable type-strain genomes for metagenomic binning, comparative biology and taxonomic classification.</title>
        <authorList>
            <person name="Goeker M."/>
        </authorList>
    </citation>
    <scope>NUCLEOTIDE SEQUENCE [LARGE SCALE GENOMIC DNA]</scope>
    <source>
        <strain evidence="2 3">DSM 23562</strain>
    </source>
</reference>
<keyword evidence="1" id="KW-0812">Transmembrane</keyword>
<accession>A0A7W9SSI5</accession>
<dbReference type="Proteomes" id="UP000520814">
    <property type="component" value="Unassembled WGS sequence"/>
</dbReference>
<feature type="transmembrane region" description="Helical" evidence="1">
    <location>
        <begin position="142"/>
        <end position="162"/>
    </location>
</feature>
<dbReference type="RefSeq" id="WP_184200222.1">
    <property type="nucleotide sequence ID" value="NZ_JACHGW010000003.1"/>
</dbReference>
<keyword evidence="3" id="KW-1185">Reference proteome</keyword>
<feature type="transmembrane region" description="Helical" evidence="1">
    <location>
        <begin position="115"/>
        <end position="136"/>
    </location>
</feature>
<feature type="transmembrane region" description="Helical" evidence="1">
    <location>
        <begin position="194"/>
        <end position="213"/>
    </location>
</feature>
<feature type="transmembrane region" description="Helical" evidence="1">
    <location>
        <begin position="43"/>
        <end position="63"/>
    </location>
</feature>
<gene>
    <name evidence="2" type="ORF">HNQ39_003850</name>
</gene>
<protein>
    <submittedName>
        <fullName evidence="2">Uncharacterized protein</fullName>
    </submittedName>
</protein>
<feature type="transmembrane region" description="Helical" evidence="1">
    <location>
        <begin position="75"/>
        <end position="95"/>
    </location>
</feature>
<keyword evidence="1" id="KW-0472">Membrane</keyword>
<sequence length="217" mass="23163">MPGKETKFHPDGTPIFRIVTSAGEAEEHLRVIRQAMERSTKHSTLSGLSGVLAGCYALAAAVFAPTKLGTLTDKLLFVALWGATLVLALVTDVLLTKRRAAKVGKTAFSALGVHLARAVAPGLLAGAGITLFHLLHPEALGTYLYGLWILCYAVALLAIAMFSRREVSIMGWAFLGAGIIALLLPDNFIIGPRALMALTFGGFHIVYGAWMGLKYGW</sequence>
<keyword evidence="1" id="KW-1133">Transmembrane helix</keyword>
<evidence type="ECO:0000313" key="2">
    <source>
        <dbReference type="EMBL" id="MBB6052040.1"/>
    </source>
</evidence>
<dbReference type="EMBL" id="JACHGW010000003">
    <property type="protein sequence ID" value="MBB6052040.1"/>
    <property type="molecule type" value="Genomic_DNA"/>
</dbReference>
<organism evidence="2 3">
    <name type="scientific">Armatimonas rosea</name>
    <dbReference type="NCBI Taxonomy" id="685828"/>
    <lineage>
        <taxon>Bacteria</taxon>
        <taxon>Bacillati</taxon>
        <taxon>Armatimonadota</taxon>
        <taxon>Armatimonadia</taxon>
        <taxon>Armatimonadales</taxon>
        <taxon>Armatimonadaceae</taxon>
        <taxon>Armatimonas</taxon>
    </lineage>
</organism>
<feature type="transmembrane region" description="Helical" evidence="1">
    <location>
        <begin position="169"/>
        <end position="188"/>
    </location>
</feature>
<comment type="caution">
    <text evidence="2">The sequence shown here is derived from an EMBL/GenBank/DDBJ whole genome shotgun (WGS) entry which is preliminary data.</text>
</comment>
<evidence type="ECO:0000256" key="1">
    <source>
        <dbReference type="SAM" id="Phobius"/>
    </source>
</evidence>
<proteinExistence type="predicted"/>
<evidence type="ECO:0000313" key="3">
    <source>
        <dbReference type="Proteomes" id="UP000520814"/>
    </source>
</evidence>